<dbReference type="CTD" id="29777"/>
<reference evidence="8" key="1">
    <citation type="submission" date="2025-08" db="UniProtKB">
        <authorList>
            <consortium name="RefSeq"/>
        </authorList>
    </citation>
    <scope>IDENTIFICATION</scope>
    <source>
        <tissue evidence="8">Sperm</tissue>
    </source>
</reference>
<dbReference type="InterPro" id="IPR034353">
    <property type="entry name" value="ABT1/ESF2_RRM"/>
</dbReference>
<dbReference type="GO" id="GO:0034462">
    <property type="term" value="P:small-subunit processome assembly"/>
    <property type="evidence" value="ECO:0007669"/>
    <property type="project" value="TreeGrafter"/>
</dbReference>
<dbReference type="GO" id="GO:0005730">
    <property type="term" value="C:nucleolus"/>
    <property type="evidence" value="ECO:0007669"/>
    <property type="project" value="UniProtKB-SubCell"/>
</dbReference>
<feature type="compositionally biased region" description="Basic and acidic residues" evidence="6">
    <location>
        <begin position="258"/>
        <end position="267"/>
    </location>
</feature>
<dbReference type="InterPro" id="IPR039119">
    <property type="entry name" value="ABT1/Esf2"/>
</dbReference>
<sequence length="316" mass="35338">MYTRGVKCSPSPLPPSPTRGARMAEAEEAESRESGPVGDDGVDGDDVGVDGDDDGDDDGVGGAGQPSARPVVPGVIYLSRIPPRLRVKHVRQLLSRHGELGRIFLQPEDKHRRKARKKISRSNARSYTEGWVEFVDKRKAKLAAIMLNNNRITTRKRSRFYDDLWSLKYLHRFRWAHLSERLAYERTVRNQRLRTEIAQAKKETGFYVANVERSATLGRLAERRKKQAATAAARDGGATEGQAAGEAEEEPMWGFRQRRTEGEIQEQKKKRAAVAATASSKKVQRSKQKASRIAQESKSNRELLAKIFQGSADGQS</sequence>
<dbReference type="GO" id="GO:0000480">
    <property type="term" value="P:endonucleolytic cleavage in 5'-ETS of tricistronic rRNA transcript (SSU-rRNA, 5.8S rRNA, LSU-rRNA)"/>
    <property type="evidence" value="ECO:0007669"/>
    <property type="project" value="TreeGrafter"/>
</dbReference>
<dbReference type="GO" id="GO:0000472">
    <property type="term" value="P:endonucleolytic cleavage to generate mature 5'-end of SSU-rRNA from (SSU-rRNA, 5.8S rRNA, LSU-rRNA)"/>
    <property type="evidence" value="ECO:0007669"/>
    <property type="project" value="TreeGrafter"/>
</dbReference>
<dbReference type="InterPro" id="IPR012677">
    <property type="entry name" value="Nucleotide-bd_a/b_plait_sf"/>
</dbReference>
<comment type="similarity">
    <text evidence="2">Belongs to the ESF2/ABP1 family.</text>
</comment>
<evidence type="ECO:0000256" key="6">
    <source>
        <dbReference type="SAM" id="MobiDB-lite"/>
    </source>
</evidence>
<dbReference type="CDD" id="cd12263">
    <property type="entry name" value="RRM_ABT1_like"/>
    <property type="match status" value="1"/>
</dbReference>
<comment type="subcellular location">
    <subcellularLocation>
        <location evidence="1">Nucleus</location>
        <location evidence="1">Nucleolus</location>
    </subcellularLocation>
</comment>
<protein>
    <recommendedName>
        <fullName evidence="3">Activator of basal transcription 1</fullName>
    </recommendedName>
</protein>
<dbReference type="RefSeq" id="XP_032809930.1">
    <property type="nucleotide sequence ID" value="XM_032954039.1"/>
</dbReference>
<feature type="compositionally biased region" description="Acidic residues" evidence="6">
    <location>
        <begin position="40"/>
        <end position="59"/>
    </location>
</feature>
<feature type="region of interest" description="Disordered" evidence="6">
    <location>
        <begin position="228"/>
        <end position="302"/>
    </location>
</feature>
<feature type="region of interest" description="Disordered" evidence="6">
    <location>
        <begin position="1"/>
        <end position="69"/>
    </location>
</feature>
<dbReference type="Proteomes" id="UP001318040">
    <property type="component" value="Chromosome 14"/>
</dbReference>
<gene>
    <name evidence="8" type="primary">ABT1</name>
</gene>
<evidence type="ECO:0000256" key="2">
    <source>
        <dbReference type="ARBA" id="ARBA00005819"/>
    </source>
</evidence>
<organism evidence="7 8">
    <name type="scientific">Petromyzon marinus</name>
    <name type="common">Sea lamprey</name>
    <dbReference type="NCBI Taxonomy" id="7757"/>
    <lineage>
        <taxon>Eukaryota</taxon>
        <taxon>Metazoa</taxon>
        <taxon>Chordata</taxon>
        <taxon>Craniata</taxon>
        <taxon>Vertebrata</taxon>
        <taxon>Cyclostomata</taxon>
        <taxon>Hyperoartia</taxon>
        <taxon>Petromyzontiformes</taxon>
        <taxon>Petromyzontidae</taxon>
        <taxon>Petromyzon</taxon>
    </lineage>
</organism>
<dbReference type="PANTHER" id="PTHR12311">
    <property type="entry name" value="ACTIVATOR OF BASAL TRANSCRIPTION 1"/>
    <property type="match status" value="1"/>
</dbReference>
<evidence type="ECO:0000256" key="4">
    <source>
        <dbReference type="ARBA" id="ARBA00022884"/>
    </source>
</evidence>
<name>A0AAJ7WU09_PETMA</name>
<dbReference type="KEGG" id="pmrn:116942312"/>
<proteinExistence type="inferred from homology"/>
<keyword evidence="5" id="KW-0539">Nucleus</keyword>
<feature type="compositionally biased region" description="Low complexity" evidence="6">
    <location>
        <begin position="228"/>
        <end position="245"/>
    </location>
</feature>
<dbReference type="Gene3D" id="3.30.70.330">
    <property type="match status" value="1"/>
</dbReference>
<dbReference type="GO" id="GO:0000447">
    <property type="term" value="P:endonucleolytic cleavage in ITS1 to separate SSU-rRNA from 5.8S rRNA and LSU-rRNA from tricistronic rRNA transcript (SSU-rRNA, 5.8S rRNA, LSU-rRNA)"/>
    <property type="evidence" value="ECO:0007669"/>
    <property type="project" value="TreeGrafter"/>
</dbReference>
<dbReference type="AlphaFoldDB" id="A0AAJ7WU09"/>
<dbReference type="PANTHER" id="PTHR12311:SF7">
    <property type="entry name" value="ACTIVATOR OF BASAL TRANSCRIPTION 1"/>
    <property type="match status" value="1"/>
</dbReference>
<dbReference type="GeneID" id="116942312"/>
<dbReference type="InterPro" id="IPR035979">
    <property type="entry name" value="RBD_domain_sf"/>
</dbReference>
<dbReference type="GO" id="GO:0003723">
    <property type="term" value="F:RNA binding"/>
    <property type="evidence" value="ECO:0007669"/>
    <property type="project" value="UniProtKB-KW"/>
</dbReference>
<evidence type="ECO:0000313" key="7">
    <source>
        <dbReference type="Proteomes" id="UP001318040"/>
    </source>
</evidence>
<keyword evidence="7" id="KW-1185">Reference proteome</keyword>
<evidence type="ECO:0000256" key="5">
    <source>
        <dbReference type="ARBA" id="ARBA00023242"/>
    </source>
</evidence>
<evidence type="ECO:0000256" key="3">
    <source>
        <dbReference type="ARBA" id="ARBA00020737"/>
    </source>
</evidence>
<dbReference type="SUPFAM" id="SSF54928">
    <property type="entry name" value="RNA-binding domain, RBD"/>
    <property type="match status" value="1"/>
</dbReference>
<evidence type="ECO:0000313" key="8">
    <source>
        <dbReference type="RefSeq" id="XP_032809930.1"/>
    </source>
</evidence>
<accession>A0AAJ7WU09</accession>
<evidence type="ECO:0000256" key="1">
    <source>
        <dbReference type="ARBA" id="ARBA00004604"/>
    </source>
</evidence>
<feature type="compositionally biased region" description="Basic and acidic residues" evidence="6">
    <location>
        <begin position="22"/>
        <end position="33"/>
    </location>
</feature>
<keyword evidence="4" id="KW-0694">RNA-binding</keyword>